<evidence type="ECO:0000256" key="2">
    <source>
        <dbReference type="ARBA" id="ARBA00022448"/>
    </source>
</evidence>
<evidence type="ECO:0000256" key="7">
    <source>
        <dbReference type="ARBA" id="ARBA00023004"/>
    </source>
</evidence>
<keyword evidence="4" id="KW-0410">Iron transport</keyword>
<evidence type="ECO:0000256" key="9">
    <source>
        <dbReference type="ARBA" id="ARBA00023077"/>
    </source>
</evidence>
<keyword evidence="2 12" id="KW-0813">Transport</keyword>
<dbReference type="Gene3D" id="2.40.170.20">
    <property type="entry name" value="TonB-dependent receptor, beta-barrel domain"/>
    <property type="match status" value="1"/>
</dbReference>
<evidence type="ECO:0000313" key="19">
    <source>
        <dbReference type="Proteomes" id="UP000589085"/>
    </source>
</evidence>
<keyword evidence="8" id="KW-0406">Ion transport</keyword>
<dbReference type="Pfam" id="PF00593">
    <property type="entry name" value="TonB_dep_Rec_b-barrel"/>
    <property type="match status" value="1"/>
</dbReference>
<dbReference type="PANTHER" id="PTHR32552:SF89">
    <property type="entry name" value="CATECHOLATE SIDEROPHORE RECEPTOR FIU"/>
    <property type="match status" value="1"/>
</dbReference>
<gene>
    <name evidence="18" type="ORF">HLH48_17490</name>
</gene>
<keyword evidence="9 13" id="KW-0798">TonB box</keyword>
<evidence type="ECO:0000256" key="4">
    <source>
        <dbReference type="ARBA" id="ARBA00022496"/>
    </source>
</evidence>
<evidence type="ECO:0000256" key="12">
    <source>
        <dbReference type="PROSITE-ProRule" id="PRU01360"/>
    </source>
</evidence>
<comment type="caution">
    <text evidence="18">The sequence shown here is derived from an EMBL/GenBank/DDBJ whole genome shotgun (WGS) entry which is preliminary data.</text>
</comment>
<dbReference type="PROSITE" id="PS52016">
    <property type="entry name" value="TONB_DEPENDENT_REC_3"/>
    <property type="match status" value="1"/>
</dbReference>
<evidence type="ECO:0000259" key="16">
    <source>
        <dbReference type="Pfam" id="PF00593"/>
    </source>
</evidence>
<evidence type="ECO:0000256" key="3">
    <source>
        <dbReference type="ARBA" id="ARBA00022452"/>
    </source>
</evidence>
<dbReference type="InterPro" id="IPR012910">
    <property type="entry name" value="Plug_dom"/>
</dbReference>
<feature type="chain" id="PRO_5031462779" evidence="15">
    <location>
        <begin position="38"/>
        <end position="810"/>
    </location>
</feature>
<dbReference type="Gene3D" id="2.170.130.10">
    <property type="entry name" value="TonB-dependent receptor, plug domain"/>
    <property type="match status" value="1"/>
</dbReference>
<dbReference type="RefSeq" id="WP_408871465.1">
    <property type="nucleotide sequence ID" value="NZ_JABEQJ010000027.1"/>
</dbReference>
<keyword evidence="5 12" id="KW-0812">Transmembrane</keyword>
<dbReference type="InterPro" id="IPR037066">
    <property type="entry name" value="Plug_dom_sf"/>
</dbReference>
<sequence length="810" mass="86977">MGLAQAAGSVAGRARCNWLLVGVSLCALAVHSGAAWAQAAPAPAGTPEAAGPARHPAPPAPKTETIRVIGDADQVPGRHPGGGLIRAGQGDRSVSTVDQDYISRQPPTATAFQLVSVLPGANVSTSDPFGFSPATDISVRGLGNDALGYVLEGMPLNDVAYYSGYPSQFADSENYDSVSLAQGAADLDSPVLNAAGGLMSLAFRDPARKAGGYAGVSYGSYDTNRAFVRLDTGAIGRSGVRGFVSYSHGATDNWRGPGRDTRQHVDFKFVKDWGAGSHAAILGSWNQTDTSHYPQPTLASWKQDGIGGANNLAARYDVTDAQGGTDYWRLWRDPERTLYVGAPVHLRLTGRLSLDVTPYAQFAYGNFPAGSTLPESGLYDGTRPVGQDLTLPGAVDGVAVVRANYTQRSYRSGFNSALHYRWKWNDFVLGYWYDYTDDTEQDSFTPVGGNGHAADIWAVRNSDTILLADGSQFLAGNQHTISQANALFLGDHIALLHDRLTIDAGFKAVMLTRDGVNAMPGPQYRADGNYFEPLPRFGLRWRVDRRHQIFLNATTNFRAPASSAFYNEYDPTSGLAYQRGVSDTRPEYSISEELGYRYDGRWIVGSLTLFNYNFTNRQVATEISVNNSLVQSTINAGGQTSRGVDVEIGTRPWHHFSPYVSGEYLHATIDNDIAADGDVLPTRGKTAVRSPTLQAAAGLSYDDGHLFGVATVKYVGHQYASFMNDERLSDHATGDLAFGYRFSDVSRLHAPTLRMNFVNITDAHFLSGVASPTLNAADTTGRHGTVIGGSAPVYYIGGGFAALFTASTGF</sequence>
<evidence type="ECO:0000256" key="1">
    <source>
        <dbReference type="ARBA" id="ARBA00004571"/>
    </source>
</evidence>
<dbReference type="Pfam" id="PF07715">
    <property type="entry name" value="Plug"/>
    <property type="match status" value="1"/>
</dbReference>
<keyword evidence="6 15" id="KW-0732">Signal</keyword>
<keyword evidence="10 12" id="KW-0472">Membrane</keyword>
<keyword evidence="7" id="KW-0408">Iron</keyword>
<dbReference type="InterPro" id="IPR000531">
    <property type="entry name" value="Beta-barrel_TonB"/>
</dbReference>
<dbReference type="GO" id="GO:0009279">
    <property type="term" value="C:cell outer membrane"/>
    <property type="evidence" value="ECO:0007669"/>
    <property type="project" value="UniProtKB-SubCell"/>
</dbReference>
<reference evidence="18 19" key="1">
    <citation type="submission" date="2020-04" db="EMBL/GenBank/DDBJ databases">
        <title>Description of novel Gluconacetobacter.</title>
        <authorList>
            <person name="Sombolestani A."/>
        </authorList>
    </citation>
    <scope>NUCLEOTIDE SEQUENCE [LARGE SCALE GENOMIC DNA]</scope>
    <source>
        <strain evidence="18 19">LMG 19747</strain>
    </source>
</reference>
<evidence type="ECO:0000259" key="17">
    <source>
        <dbReference type="Pfam" id="PF07715"/>
    </source>
</evidence>
<proteinExistence type="inferred from homology"/>
<evidence type="ECO:0000256" key="5">
    <source>
        <dbReference type="ARBA" id="ARBA00022692"/>
    </source>
</evidence>
<evidence type="ECO:0000256" key="11">
    <source>
        <dbReference type="ARBA" id="ARBA00023237"/>
    </source>
</evidence>
<evidence type="ECO:0000256" key="13">
    <source>
        <dbReference type="RuleBase" id="RU003357"/>
    </source>
</evidence>
<evidence type="ECO:0000256" key="8">
    <source>
        <dbReference type="ARBA" id="ARBA00023065"/>
    </source>
</evidence>
<evidence type="ECO:0000313" key="18">
    <source>
        <dbReference type="EMBL" id="MBB2161932.1"/>
    </source>
</evidence>
<comment type="similarity">
    <text evidence="12 13">Belongs to the TonB-dependent receptor family.</text>
</comment>
<feature type="compositionally biased region" description="Low complexity" evidence="14">
    <location>
        <begin position="42"/>
        <end position="54"/>
    </location>
</feature>
<name>A0A7W4IFM9_9PROT</name>
<dbReference type="GO" id="GO:0015344">
    <property type="term" value="F:siderophore uptake transmembrane transporter activity"/>
    <property type="evidence" value="ECO:0007669"/>
    <property type="project" value="TreeGrafter"/>
</dbReference>
<keyword evidence="18" id="KW-0675">Receptor</keyword>
<dbReference type="Proteomes" id="UP000589085">
    <property type="component" value="Unassembled WGS sequence"/>
</dbReference>
<dbReference type="EMBL" id="JABEQJ010000027">
    <property type="protein sequence ID" value="MBB2161932.1"/>
    <property type="molecule type" value="Genomic_DNA"/>
</dbReference>
<dbReference type="AlphaFoldDB" id="A0A7W4IFM9"/>
<evidence type="ECO:0000256" key="6">
    <source>
        <dbReference type="ARBA" id="ARBA00022729"/>
    </source>
</evidence>
<keyword evidence="11 12" id="KW-0998">Cell outer membrane</keyword>
<keyword evidence="3 12" id="KW-1134">Transmembrane beta strand</keyword>
<feature type="domain" description="TonB-dependent receptor plug" evidence="17">
    <location>
        <begin position="92"/>
        <end position="188"/>
    </location>
</feature>
<dbReference type="InterPro" id="IPR039426">
    <property type="entry name" value="TonB-dep_rcpt-like"/>
</dbReference>
<evidence type="ECO:0000256" key="10">
    <source>
        <dbReference type="ARBA" id="ARBA00023136"/>
    </source>
</evidence>
<dbReference type="InterPro" id="IPR036942">
    <property type="entry name" value="Beta-barrel_TonB_sf"/>
</dbReference>
<evidence type="ECO:0000256" key="15">
    <source>
        <dbReference type="SAM" id="SignalP"/>
    </source>
</evidence>
<protein>
    <submittedName>
        <fullName evidence="18">TonB-dependent receptor</fullName>
    </submittedName>
</protein>
<evidence type="ECO:0000256" key="14">
    <source>
        <dbReference type="SAM" id="MobiDB-lite"/>
    </source>
</evidence>
<feature type="domain" description="TonB-dependent receptor-like beta-barrel" evidence="16">
    <location>
        <begin position="299"/>
        <end position="759"/>
    </location>
</feature>
<organism evidence="18 19">
    <name type="scientific">Gluconacetobacter sacchari</name>
    <dbReference type="NCBI Taxonomy" id="92759"/>
    <lineage>
        <taxon>Bacteria</taxon>
        <taxon>Pseudomonadati</taxon>
        <taxon>Pseudomonadota</taxon>
        <taxon>Alphaproteobacteria</taxon>
        <taxon>Acetobacterales</taxon>
        <taxon>Acetobacteraceae</taxon>
        <taxon>Gluconacetobacter</taxon>
    </lineage>
</organism>
<comment type="subcellular location">
    <subcellularLocation>
        <location evidence="1 12">Cell outer membrane</location>
        <topology evidence="1 12">Multi-pass membrane protein</topology>
    </subcellularLocation>
</comment>
<feature type="region of interest" description="Disordered" evidence="14">
    <location>
        <begin position="42"/>
        <end position="63"/>
    </location>
</feature>
<feature type="signal peptide" evidence="15">
    <location>
        <begin position="1"/>
        <end position="37"/>
    </location>
</feature>
<dbReference type="PANTHER" id="PTHR32552">
    <property type="entry name" value="FERRICHROME IRON RECEPTOR-RELATED"/>
    <property type="match status" value="1"/>
</dbReference>
<accession>A0A7W4IFM9</accession>
<dbReference type="SUPFAM" id="SSF56935">
    <property type="entry name" value="Porins"/>
    <property type="match status" value="1"/>
</dbReference>